<dbReference type="EMBL" id="CP017781">
    <property type="protein sequence ID" value="AOZ71063.1"/>
    <property type="molecule type" value="Genomic_DNA"/>
</dbReference>
<feature type="region of interest" description="Disordered" evidence="1">
    <location>
        <begin position="199"/>
        <end position="222"/>
    </location>
</feature>
<protein>
    <submittedName>
        <fullName evidence="2">Flavin-nucleotide-binding protein</fullName>
    </submittedName>
</protein>
<dbReference type="PANTHER" id="PTHR34071">
    <property type="entry name" value="5-NITROIMIDAZOLE ANTIBIOTICS RESISTANCE PROTEIN, NIMA-FAMILY-RELATED PROTEIN-RELATED"/>
    <property type="match status" value="1"/>
</dbReference>
<dbReference type="Proteomes" id="UP000176562">
    <property type="component" value="Chromosome"/>
</dbReference>
<organism evidence="2 3">
    <name type="scientific">Rhodobacter xanthinilyticus</name>
    <dbReference type="NCBI Taxonomy" id="1850250"/>
    <lineage>
        <taxon>Bacteria</taxon>
        <taxon>Pseudomonadati</taxon>
        <taxon>Pseudomonadota</taxon>
        <taxon>Alphaproteobacteria</taxon>
        <taxon>Rhodobacterales</taxon>
        <taxon>Rhodobacter group</taxon>
        <taxon>Rhodobacter</taxon>
    </lineage>
</organism>
<name>A0A1D9MGY9_9RHOB</name>
<dbReference type="AlphaFoldDB" id="A0A1D9MGY9"/>
<dbReference type="STRING" id="1850250.LPB142_12695"/>
<dbReference type="Pfam" id="PF12900">
    <property type="entry name" value="Pyridox_ox_2"/>
    <property type="match status" value="1"/>
</dbReference>
<evidence type="ECO:0000313" key="3">
    <source>
        <dbReference type="Proteomes" id="UP000176562"/>
    </source>
</evidence>
<dbReference type="Gene3D" id="2.30.110.10">
    <property type="entry name" value="Electron Transport, Fmn-binding Protein, Chain A"/>
    <property type="match status" value="1"/>
</dbReference>
<gene>
    <name evidence="2" type="ORF">LPB142_12695</name>
</gene>
<keyword evidence="3" id="KW-1185">Reference proteome</keyword>
<dbReference type="KEGG" id="rhp:LPB142_12695"/>
<dbReference type="SUPFAM" id="SSF50475">
    <property type="entry name" value="FMN-binding split barrel"/>
    <property type="match status" value="1"/>
</dbReference>
<dbReference type="PANTHER" id="PTHR34071:SF2">
    <property type="entry name" value="FLAVIN-NUCLEOTIDE-BINDING PROTEIN"/>
    <property type="match status" value="1"/>
</dbReference>
<feature type="compositionally biased region" description="Basic and acidic residues" evidence="1">
    <location>
        <begin position="200"/>
        <end position="213"/>
    </location>
</feature>
<proteinExistence type="predicted"/>
<accession>A0A1D9MGY9</accession>
<dbReference type="InterPro" id="IPR024747">
    <property type="entry name" value="Pyridox_Oxase-rel"/>
</dbReference>
<dbReference type="InterPro" id="IPR012349">
    <property type="entry name" value="Split_barrel_FMN-bd"/>
</dbReference>
<sequence length="222" mass="24081">MKMTETLPLTDRSRLRRMHDLGRFDVATIHAILDAQPLCTVAYVRDGKPYLTPTLQWREGDRVYWHGSSASHALRAGKGQDVCMNVTILDGFVLARSGFNHSVNTRSVTLFGIAEVVPEEEKAAHLTAMIEGLWPGRSALLRPMLPQEVKATTILSLPITEGSAKIRSGPPTDEPDDYDLPIWAGVLPASVTLGAPIADPRNKDGADTPDHAKGVARIAGQA</sequence>
<evidence type="ECO:0000313" key="2">
    <source>
        <dbReference type="EMBL" id="AOZ71063.1"/>
    </source>
</evidence>
<evidence type="ECO:0000256" key="1">
    <source>
        <dbReference type="SAM" id="MobiDB-lite"/>
    </source>
</evidence>
<reference evidence="2 3" key="1">
    <citation type="submission" date="2016-10" db="EMBL/GenBank/DDBJ databases">
        <title>Rhodobacter sp. LPB0142, isolated from sea water.</title>
        <authorList>
            <person name="Kim E."/>
            <person name="Yi H."/>
        </authorList>
    </citation>
    <scope>NUCLEOTIDE SEQUENCE [LARGE SCALE GENOMIC DNA]</scope>
    <source>
        <strain evidence="2 3">LPB0142</strain>
    </source>
</reference>